<dbReference type="PRINTS" id="PR00081">
    <property type="entry name" value="GDHRDH"/>
</dbReference>
<dbReference type="InterPro" id="IPR002347">
    <property type="entry name" value="SDR_fam"/>
</dbReference>
<dbReference type="AlphaFoldDB" id="A0A3D8QJR2"/>
<dbReference type="EMBL" id="PDLM01000014">
    <property type="protein sequence ID" value="RDW62045.1"/>
    <property type="molecule type" value="Genomic_DNA"/>
</dbReference>
<dbReference type="PANTHER" id="PTHR42901:SF1">
    <property type="entry name" value="ALCOHOL DEHYDROGENASE"/>
    <property type="match status" value="1"/>
</dbReference>
<dbReference type="PANTHER" id="PTHR42901">
    <property type="entry name" value="ALCOHOL DEHYDROGENASE"/>
    <property type="match status" value="1"/>
</dbReference>
<evidence type="ECO:0000313" key="6">
    <source>
        <dbReference type="Proteomes" id="UP000256645"/>
    </source>
</evidence>
<evidence type="ECO:0000256" key="3">
    <source>
        <dbReference type="RuleBase" id="RU000363"/>
    </source>
</evidence>
<keyword evidence="6" id="KW-1185">Reference proteome</keyword>
<gene>
    <name evidence="5" type="ORF">BP6252_11478</name>
</gene>
<evidence type="ECO:0000313" key="5">
    <source>
        <dbReference type="EMBL" id="RDW62045.1"/>
    </source>
</evidence>
<dbReference type="InterPro" id="IPR036291">
    <property type="entry name" value="NAD(P)-bd_dom_sf"/>
</dbReference>
<protein>
    <submittedName>
        <fullName evidence="5">NAD(P)-binding protein-31</fullName>
    </submittedName>
</protein>
<reference evidence="5 6" key="1">
    <citation type="journal article" date="2018" name="IMA Fungus">
        <title>IMA Genome-F 9: Draft genome sequence of Annulohypoxylon stygium, Aspergillus mulundensis, Berkeleyomyces basicola (syn. Thielaviopsis basicola), Ceratocystis smalleyi, two Cercospora beticola strains, Coleophoma cylindrospora, Fusarium fracticaudum, Phialophora cf. hyalina, and Morchella septimelata.</title>
        <authorList>
            <person name="Wingfield B.D."/>
            <person name="Bills G.F."/>
            <person name="Dong Y."/>
            <person name="Huang W."/>
            <person name="Nel W.J."/>
            <person name="Swalarsk-Parry B.S."/>
            <person name="Vaghefi N."/>
            <person name="Wilken P.M."/>
            <person name="An Z."/>
            <person name="de Beer Z.W."/>
            <person name="De Vos L."/>
            <person name="Chen L."/>
            <person name="Duong T.A."/>
            <person name="Gao Y."/>
            <person name="Hammerbacher A."/>
            <person name="Kikkert J.R."/>
            <person name="Li Y."/>
            <person name="Li H."/>
            <person name="Li K."/>
            <person name="Li Q."/>
            <person name="Liu X."/>
            <person name="Ma X."/>
            <person name="Naidoo K."/>
            <person name="Pethybridge S.J."/>
            <person name="Sun J."/>
            <person name="Steenkamp E.T."/>
            <person name="van der Nest M.A."/>
            <person name="van Wyk S."/>
            <person name="Wingfield M.J."/>
            <person name="Xiong C."/>
            <person name="Yue Q."/>
            <person name="Zhang X."/>
        </authorList>
    </citation>
    <scope>NUCLEOTIDE SEQUENCE [LARGE SCALE GENOMIC DNA]</scope>
    <source>
        <strain evidence="5 6">BP6252</strain>
    </source>
</reference>
<proteinExistence type="inferred from homology"/>
<evidence type="ECO:0000256" key="1">
    <source>
        <dbReference type="ARBA" id="ARBA00006484"/>
    </source>
</evidence>
<dbReference type="Gene3D" id="3.40.50.720">
    <property type="entry name" value="NAD(P)-binding Rossmann-like Domain"/>
    <property type="match status" value="1"/>
</dbReference>
<dbReference type="SMART" id="SM00822">
    <property type="entry name" value="PKS_KR"/>
    <property type="match status" value="1"/>
</dbReference>
<sequence>MASFPSYTSTWHSSTYVTISPTRPELSLHGKSVVITGGGSGIGAAITEAFARAGVAKLAIIGRRLEVLEAAAAKIKSIVHPGTQIIIAVADVASQEQVTAAFDKIAHQFDQKPDILVSNAGYFGGRVPLDIENLKGVDATLNTNIRGAFLVTKAFISIAADNATIINISSAVEHLPPWPGFALYAASKAAAHKLMESFQLEYPSLHIVSLHPGQVMETDMSAKLTGLPDHIDDAELAGHFSVWLASSEARFLKGKYVWANWDADELISKAAEIQASPILTLTLEGFSSFKSLM</sequence>
<dbReference type="GO" id="GO:0016491">
    <property type="term" value="F:oxidoreductase activity"/>
    <property type="evidence" value="ECO:0007669"/>
    <property type="project" value="UniProtKB-KW"/>
</dbReference>
<evidence type="ECO:0000256" key="2">
    <source>
        <dbReference type="ARBA" id="ARBA00023002"/>
    </source>
</evidence>
<accession>A0A3D8QJR2</accession>
<dbReference type="OrthoDB" id="1933717at2759"/>
<comment type="similarity">
    <text evidence="1 3">Belongs to the short-chain dehydrogenases/reductases (SDR) family.</text>
</comment>
<dbReference type="CDD" id="cd05233">
    <property type="entry name" value="SDR_c"/>
    <property type="match status" value="1"/>
</dbReference>
<dbReference type="Pfam" id="PF00106">
    <property type="entry name" value="adh_short"/>
    <property type="match status" value="1"/>
</dbReference>
<feature type="domain" description="Ketoreductase" evidence="4">
    <location>
        <begin position="31"/>
        <end position="231"/>
    </location>
</feature>
<dbReference type="PRINTS" id="PR00080">
    <property type="entry name" value="SDRFAMILY"/>
</dbReference>
<dbReference type="InterPro" id="IPR057326">
    <property type="entry name" value="KR_dom"/>
</dbReference>
<dbReference type="Proteomes" id="UP000256645">
    <property type="component" value="Unassembled WGS sequence"/>
</dbReference>
<organism evidence="5 6">
    <name type="scientific">Coleophoma cylindrospora</name>
    <dbReference type="NCBI Taxonomy" id="1849047"/>
    <lineage>
        <taxon>Eukaryota</taxon>
        <taxon>Fungi</taxon>
        <taxon>Dikarya</taxon>
        <taxon>Ascomycota</taxon>
        <taxon>Pezizomycotina</taxon>
        <taxon>Leotiomycetes</taxon>
        <taxon>Helotiales</taxon>
        <taxon>Dermateaceae</taxon>
        <taxon>Coleophoma</taxon>
    </lineage>
</organism>
<evidence type="ECO:0000259" key="4">
    <source>
        <dbReference type="SMART" id="SM00822"/>
    </source>
</evidence>
<dbReference type="SUPFAM" id="SSF51735">
    <property type="entry name" value="NAD(P)-binding Rossmann-fold domains"/>
    <property type="match status" value="1"/>
</dbReference>
<comment type="caution">
    <text evidence="5">The sequence shown here is derived from an EMBL/GenBank/DDBJ whole genome shotgun (WGS) entry which is preliminary data.</text>
</comment>
<dbReference type="STRING" id="1849047.A0A3D8QJR2"/>
<keyword evidence="2" id="KW-0560">Oxidoreductase</keyword>
<name>A0A3D8QJR2_9HELO</name>